<name>A0A016VLQ6_9BILA</name>
<evidence type="ECO:0000256" key="4">
    <source>
        <dbReference type="ARBA" id="ARBA00022833"/>
    </source>
</evidence>
<evidence type="ECO:0000256" key="2">
    <source>
        <dbReference type="ARBA" id="ARBA00022723"/>
    </source>
</evidence>
<keyword evidence="3 9" id="KW-0863">Zinc-finger</keyword>
<keyword evidence="2" id="KW-0479">Metal-binding</keyword>
<evidence type="ECO:0000256" key="6">
    <source>
        <dbReference type="ARBA" id="ARBA00023125"/>
    </source>
</evidence>
<dbReference type="InterPro" id="IPR008906">
    <property type="entry name" value="HATC_C_dom"/>
</dbReference>
<dbReference type="Pfam" id="PF05699">
    <property type="entry name" value="Dimer_Tnp_hAT"/>
    <property type="match status" value="1"/>
</dbReference>
<comment type="subcellular location">
    <subcellularLocation>
        <location evidence="1">Nucleus</location>
    </subcellularLocation>
</comment>
<dbReference type="Pfam" id="PF02892">
    <property type="entry name" value="zf-BED"/>
    <property type="match status" value="1"/>
</dbReference>
<feature type="compositionally biased region" description="Acidic residues" evidence="10">
    <location>
        <begin position="628"/>
        <end position="644"/>
    </location>
</feature>
<keyword evidence="4" id="KW-0862">Zinc</keyword>
<proteinExistence type="predicted"/>
<dbReference type="PROSITE" id="PS50808">
    <property type="entry name" value="ZF_BED"/>
    <property type="match status" value="1"/>
</dbReference>
<dbReference type="STRING" id="53326.A0A016VLQ6"/>
<dbReference type="InterPro" id="IPR012337">
    <property type="entry name" value="RNaseH-like_sf"/>
</dbReference>
<sequence>MSVVWNLYKKMKGESGEDLAVCKICSKTVRIPKSKTTTNLLSHLRESHKEEMEDAQTTTLKENTIVETQPKLDELFKRKISSSTKRRLDHKVALLVAKGSLPLNIVSLDVFKDLLATLNPSYSPPCTKTLLSIMRDQVKALDEANKVVCKQEGCNIAVTVDSWSSSNANCSLLAITGHITGADITDRRNILIDCIPLQGESHTAVVLEAKFRESIERLGISPAQISCIVADGASVMKAMASNLDLRYVQCCAHVINLAVRAALESDAAKMAINNVKKIVSRLNRSPKVKSLYKRFLKEAGLPLALPVTDCPTRWGSTYTMVCDVLNSLPALENLLLELKMAPFEAGELRLLEAIQVFLAPFYTMTKQVCYQDSCVSMYIPVGKILIASTKKNCQAARREAKQFGECLLSKLWHYFDEWFEDEDLSIAAFCDPRFAFLDTVLPAESWRTTVEKFIASKAKSTEPKEIEDLLDRTAIHHGERDDGEAPVWNLLTTQPSSSRESTTTEDEIQIEVQQYAVLLKKSRPSYESDPVEWWRNHCKEFPLIAESVPKYLVAPATSVDCERLFSLAGIIYGNKRRGHLKGENARLLLMLKVNSNEKVGRASKAWNTTEAKKYGRVRPMEQVYDGSTTEEELSTSEDEDEELL</sequence>
<dbReference type="PANTHER" id="PTHR46481:SF10">
    <property type="entry name" value="ZINC FINGER BED DOMAIN-CONTAINING PROTEIN 39"/>
    <property type="match status" value="1"/>
</dbReference>
<organism evidence="12 13">
    <name type="scientific">Ancylostoma ceylanicum</name>
    <dbReference type="NCBI Taxonomy" id="53326"/>
    <lineage>
        <taxon>Eukaryota</taxon>
        <taxon>Metazoa</taxon>
        <taxon>Ecdysozoa</taxon>
        <taxon>Nematoda</taxon>
        <taxon>Chromadorea</taxon>
        <taxon>Rhabditida</taxon>
        <taxon>Rhabditina</taxon>
        <taxon>Rhabditomorpha</taxon>
        <taxon>Strongyloidea</taxon>
        <taxon>Ancylostomatidae</taxon>
        <taxon>Ancylostomatinae</taxon>
        <taxon>Ancylostoma</taxon>
    </lineage>
</organism>
<evidence type="ECO:0000256" key="7">
    <source>
        <dbReference type="ARBA" id="ARBA00023163"/>
    </source>
</evidence>
<evidence type="ECO:0000256" key="1">
    <source>
        <dbReference type="ARBA" id="ARBA00004123"/>
    </source>
</evidence>
<dbReference type="InterPro" id="IPR036236">
    <property type="entry name" value="Znf_C2H2_sf"/>
</dbReference>
<evidence type="ECO:0000313" key="12">
    <source>
        <dbReference type="EMBL" id="EYC27952.1"/>
    </source>
</evidence>
<dbReference type="AlphaFoldDB" id="A0A016VLQ6"/>
<keyword evidence="5" id="KW-0805">Transcription regulation</keyword>
<dbReference type="GO" id="GO:0008270">
    <property type="term" value="F:zinc ion binding"/>
    <property type="evidence" value="ECO:0007669"/>
    <property type="project" value="UniProtKB-KW"/>
</dbReference>
<evidence type="ECO:0000259" key="11">
    <source>
        <dbReference type="PROSITE" id="PS50808"/>
    </source>
</evidence>
<dbReference type="GO" id="GO:0005634">
    <property type="term" value="C:nucleus"/>
    <property type="evidence" value="ECO:0007669"/>
    <property type="project" value="UniProtKB-SubCell"/>
</dbReference>
<evidence type="ECO:0000256" key="9">
    <source>
        <dbReference type="PROSITE-ProRule" id="PRU00027"/>
    </source>
</evidence>
<evidence type="ECO:0000256" key="10">
    <source>
        <dbReference type="SAM" id="MobiDB-lite"/>
    </source>
</evidence>
<reference evidence="13" key="1">
    <citation type="journal article" date="2015" name="Nat. Genet.">
        <title>The genome and transcriptome of the zoonotic hookworm Ancylostoma ceylanicum identify infection-specific gene families.</title>
        <authorList>
            <person name="Schwarz E.M."/>
            <person name="Hu Y."/>
            <person name="Antoshechkin I."/>
            <person name="Miller M.M."/>
            <person name="Sternberg P.W."/>
            <person name="Aroian R.V."/>
        </authorList>
    </citation>
    <scope>NUCLEOTIDE SEQUENCE</scope>
    <source>
        <strain evidence="13">HY135</strain>
    </source>
</reference>
<dbReference type="Proteomes" id="UP000024635">
    <property type="component" value="Unassembled WGS sequence"/>
</dbReference>
<gene>
    <name evidence="12" type="primary">Acey_s0008.g266</name>
    <name evidence="12" type="ORF">Y032_0008g266</name>
</gene>
<evidence type="ECO:0000256" key="8">
    <source>
        <dbReference type="ARBA" id="ARBA00023242"/>
    </source>
</evidence>
<comment type="caution">
    <text evidence="12">The sequence shown here is derived from an EMBL/GenBank/DDBJ whole genome shotgun (WGS) entry which is preliminary data.</text>
</comment>
<keyword evidence="7" id="KW-0804">Transcription</keyword>
<feature type="region of interest" description="Disordered" evidence="10">
    <location>
        <begin position="619"/>
        <end position="644"/>
    </location>
</feature>
<evidence type="ECO:0000256" key="3">
    <source>
        <dbReference type="ARBA" id="ARBA00022771"/>
    </source>
</evidence>
<dbReference type="SUPFAM" id="SSF53098">
    <property type="entry name" value="Ribonuclease H-like"/>
    <property type="match status" value="1"/>
</dbReference>
<dbReference type="InterPro" id="IPR052035">
    <property type="entry name" value="ZnF_BED_domain_contain"/>
</dbReference>
<keyword evidence="6" id="KW-0238">DNA-binding</keyword>
<feature type="domain" description="BED-type" evidence="11">
    <location>
        <begin position="1"/>
        <end position="55"/>
    </location>
</feature>
<keyword evidence="13" id="KW-1185">Reference proteome</keyword>
<dbReference type="GO" id="GO:0046983">
    <property type="term" value="F:protein dimerization activity"/>
    <property type="evidence" value="ECO:0007669"/>
    <property type="project" value="InterPro"/>
</dbReference>
<accession>A0A016VLQ6</accession>
<dbReference type="OrthoDB" id="5833644at2759"/>
<dbReference type="PANTHER" id="PTHR46481">
    <property type="entry name" value="ZINC FINGER BED DOMAIN-CONTAINING PROTEIN 4"/>
    <property type="match status" value="1"/>
</dbReference>
<dbReference type="SUPFAM" id="SSF57667">
    <property type="entry name" value="beta-beta-alpha zinc fingers"/>
    <property type="match status" value="1"/>
</dbReference>
<protein>
    <recommendedName>
        <fullName evidence="11">BED-type domain-containing protein</fullName>
    </recommendedName>
</protein>
<dbReference type="SMART" id="SM00614">
    <property type="entry name" value="ZnF_BED"/>
    <property type="match status" value="1"/>
</dbReference>
<keyword evidence="8" id="KW-0539">Nucleus</keyword>
<evidence type="ECO:0000313" key="13">
    <source>
        <dbReference type="Proteomes" id="UP000024635"/>
    </source>
</evidence>
<evidence type="ECO:0000256" key="5">
    <source>
        <dbReference type="ARBA" id="ARBA00023015"/>
    </source>
</evidence>
<dbReference type="GO" id="GO:0009791">
    <property type="term" value="P:post-embryonic development"/>
    <property type="evidence" value="ECO:0007669"/>
    <property type="project" value="UniProtKB-ARBA"/>
</dbReference>
<dbReference type="GO" id="GO:0003677">
    <property type="term" value="F:DNA binding"/>
    <property type="evidence" value="ECO:0007669"/>
    <property type="project" value="UniProtKB-KW"/>
</dbReference>
<dbReference type="EMBL" id="JARK01001344">
    <property type="protein sequence ID" value="EYC27952.1"/>
    <property type="molecule type" value="Genomic_DNA"/>
</dbReference>
<dbReference type="InterPro" id="IPR003656">
    <property type="entry name" value="Znf_BED"/>
</dbReference>